<dbReference type="InterPro" id="IPR003961">
    <property type="entry name" value="FN3_dom"/>
</dbReference>
<dbReference type="InterPro" id="IPR036055">
    <property type="entry name" value="LDL_receptor-like_sf"/>
</dbReference>
<dbReference type="InterPro" id="IPR002172">
    <property type="entry name" value="LDrepeatLR_classA_rpt"/>
</dbReference>
<keyword evidence="8 16" id="KW-0812">Transmembrane</keyword>
<feature type="domain" description="Fibronectin type-III" evidence="17">
    <location>
        <begin position="494"/>
        <end position="586"/>
    </location>
</feature>
<dbReference type="PRINTS" id="PR00261">
    <property type="entry name" value="LDLRECEPTOR"/>
</dbReference>
<dbReference type="Gene3D" id="2.60.40.10">
    <property type="entry name" value="Immunoglobulins"/>
    <property type="match status" value="4"/>
</dbReference>
<feature type="disulfide bond" evidence="15">
    <location>
        <begin position="333"/>
        <end position="348"/>
    </location>
</feature>
<evidence type="ECO:0000256" key="10">
    <source>
        <dbReference type="ARBA" id="ARBA00022989"/>
    </source>
</evidence>
<feature type="disulfide bond" evidence="15">
    <location>
        <begin position="178"/>
        <end position="196"/>
    </location>
</feature>
<evidence type="ECO:0000259" key="17">
    <source>
        <dbReference type="PROSITE" id="PS50853"/>
    </source>
</evidence>
<dbReference type="FunFam" id="4.10.400.10:FF:000030">
    <property type="entry name" value="Sortilin related receptor 1"/>
    <property type="match status" value="1"/>
</dbReference>
<dbReference type="GO" id="GO:0043235">
    <property type="term" value="C:receptor complex"/>
    <property type="evidence" value="ECO:0007669"/>
    <property type="project" value="TreeGrafter"/>
</dbReference>
<evidence type="ECO:0000313" key="19">
    <source>
        <dbReference type="Proteomes" id="UP000472267"/>
    </source>
</evidence>
<dbReference type="SUPFAM" id="SSF57424">
    <property type="entry name" value="LDL receptor-like module"/>
    <property type="match status" value="9"/>
</dbReference>
<dbReference type="FunFam" id="4.10.400.10:FF:000113">
    <property type="entry name" value="Low-density lipoprotein receptor-related protein 8"/>
    <property type="match status" value="1"/>
</dbReference>
<feature type="domain" description="Fibronectin type-III" evidence="17">
    <location>
        <begin position="398"/>
        <end position="490"/>
    </location>
</feature>
<feature type="disulfide bond" evidence="15">
    <location>
        <begin position="23"/>
        <end position="38"/>
    </location>
</feature>
<proteinExistence type="inferred from homology"/>
<feature type="disulfide bond" evidence="15">
    <location>
        <begin position="190"/>
        <end position="205"/>
    </location>
</feature>
<comment type="similarity">
    <text evidence="3">Belongs to the LDLR family.</text>
</comment>
<evidence type="ECO:0000256" key="5">
    <source>
        <dbReference type="ARBA" id="ARBA00022525"/>
    </source>
</evidence>
<dbReference type="FunFam" id="4.10.400.10:FF:000006">
    <property type="entry name" value="Putative low-density lipoprotein receptor"/>
    <property type="match status" value="1"/>
</dbReference>
<comment type="subcellular location">
    <subcellularLocation>
        <location evidence="1">Cell membrane</location>
        <topology evidence="1">Single-pass type I membrane protein</topology>
    </subcellularLocation>
    <subcellularLocation>
        <location evidence="2">Secreted</location>
    </subcellularLocation>
</comment>
<feature type="disulfide bond" evidence="15">
    <location>
        <begin position="11"/>
        <end position="29"/>
    </location>
</feature>
<sequence length="1054" mass="116622">MIHCGPGEFTCARGVCIREAWRCDGDNDCRDWSDETNCTVGHHTCEPSSFQCHTGHCIPQRWKCDGDDDCQDDSDEDPQICEGTLCKGFLCSNNTCLPATAHCNGIQECPDGADEHNCDPLCTRYMEFVCRNRAQCLFQSLVCDGIKHCEDGSDEDPEYAESTPSEFGKVCDAYTFQCANGVCVSLEWKCDGMDDCGDYSDEANCAAPTELPGCSRYFQYECRNGRCIPTWWKCDGENDCGDWSDEAQCTGQDLTPHTVAPGPITCAPNRFHCGSGACIINTWVCDGYADCPDGSDELGCPTGAANGSVTPAPVPTQFLCRRPPRCIPDWQRCDGQIHCQDGSDEAHCPTRGPLVCVNGTRCSDGEACVLDSERCDGFLDCSDHSDEDDCTLDTLAYKVQNLQWTPDFSGALTLTWSRPKNLPLDSCYFLIYYRLVGTQQWTIMDTHSNKTSYKLTVLKPDTTYQVKVLTQCLSKLHKTNEVITVRTPEGLPDPPRNLQLSCDNAEEGAVQVSWNPPDKGHGLIREYIVEYSEGLLVDWMSQRSSGCSTEVKELQPDTLYRFRVAAVTSRGVGNWTEVKSITPQKGERGAPAVPPAGPQVLSIPLHTRPLTLCVSLQVKQYIVILSWQFDTHVKESRNYTVTDSVLRATNLTAGTLYEVAVWAHTSIGDSPTALSHQQTRGSQPERPSLKARALNQTAVECTWSISASAVYGVFYATSFLDLYRSPRQVQTSSVSLTVTVDSDEQYLFLVRVVSPFLGPPSDFAVVKMIPNERLPPRNLHRVRVDKTQATLKWQPPFDTPNSNLTYAIHVRDVIRKVERDYKLTTSNNTVEYVLKDLEPGGRYSVSVRLRNMSKEASFSLSTVPLPAPEALKILTEKDHVFLFWKSLAVREKGFNESRGYEVHVFDSVTNQTSFLGNTTETYFRISSLQPGHNYSFSVQARCLVSGQLCGEPAMLLYTQMTGATDASRAEGHSGDMAAVVVPVLFLLLLGVCGGLVALYLRHRRLQNNFTAFANSHYNSRLGSAIFSSGDELGDDDEDAPMISGFSDDVPMVIA</sequence>
<dbReference type="InterPro" id="IPR036116">
    <property type="entry name" value="FN3_sf"/>
</dbReference>
<dbReference type="PROSITE" id="PS50068">
    <property type="entry name" value="LDLRA_2"/>
    <property type="match status" value="9"/>
</dbReference>
<feature type="disulfide bond" evidence="15">
    <location>
        <begin position="171"/>
        <end position="183"/>
    </location>
</feature>
<dbReference type="GO" id="GO:0042562">
    <property type="term" value="F:hormone binding"/>
    <property type="evidence" value="ECO:0007669"/>
    <property type="project" value="TreeGrafter"/>
</dbReference>
<dbReference type="SUPFAM" id="SSF49265">
    <property type="entry name" value="Fibronectin type III"/>
    <property type="match status" value="3"/>
</dbReference>
<keyword evidence="11 16" id="KW-0472">Membrane</keyword>
<feature type="domain" description="Fibronectin type-III" evidence="17">
    <location>
        <begin position="775"/>
        <end position="870"/>
    </location>
</feature>
<feature type="disulfide bond" evidence="15">
    <location>
        <begin position="45"/>
        <end position="57"/>
    </location>
</feature>
<evidence type="ECO:0000256" key="3">
    <source>
        <dbReference type="ARBA" id="ARBA00009939"/>
    </source>
</evidence>
<evidence type="ECO:0000256" key="12">
    <source>
        <dbReference type="ARBA" id="ARBA00023157"/>
    </source>
</evidence>
<keyword evidence="9" id="KW-0677">Repeat</keyword>
<evidence type="ECO:0000313" key="18">
    <source>
        <dbReference type="Ensembl" id="ENSSFAP00005035250.1"/>
    </source>
</evidence>
<keyword evidence="14" id="KW-0325">Glycoprotein</keyword>
<evidence type="ECO:0000256" key="7">
    <source>
        <dbReference type="ARBA" id="ARBA00022583"/>
    </source>
</evidence>
<keyword evidence="13" id="KW-0675">Receptor</keyword>
<dbReference type="GO" id="GO:0006898">
    <property type="term" value="P:receptor-mediated endocytosis"/>
    <property type="evidence" value="ECO:0007669"/>
    <property type="project" value="TreeGrafter"/>
</dbReference>
<keyword evidence="6" id="KW-0245">EGF-like domain</keyword>
<feature type="disulfide bond" evidence="15">
    <location>
        <begin position="91"/>
        <end position="109"/>
    </location>
</feature>
<feature type="disulfide bond" evidence="15">
    <location>
        <begin position="356"/>
        <end position="368"/>
    </location>
</feature>
<evidence type="ECO:0000256" key="14">
    <source>
        <dbReference type="ARBA" id="ARBA00023180"/>
    </source>
</evidence>
<dbReference type="PANTHER" id="PTHR22722:SF14">
    <property type="entry name" value="MEGALIN, ISOFORM A"/>
    <property type="match status" value="1"/>
</dbReference>
<dbReference type="Gene3D" id="2.40.128.620">
    <property type="match status" value="1"/>
</dbReference>
<evidence type="ECO:0000256" key="2">
    <source>
        <dbReference type="ARBA" id="ARBA00004613"/>
    </source>
</evidence>
<dbReference type="Pfam" id="PF25814">
    <property type="entry name" value="fn3_SORL1"/>
    <property type="match status" value="1"/>
</dbReference>
<comment type="caution">
    <text evidence="15">Lacks conserved residue(s) required for the propagation of feature annotation.</text>
</comment>
<feature type="domain" description="Fibronectin type-III" evidence="17">
    <location>
        <begin position="594"/>
        <end position="685"/>
    </location>
</feature>
<evidence type="ECO:0000256" key="1">
    <source>
        <dbReference type="ARBA" id="ARBA00004251"/>
    </source>
</evidence>
<feature type="disulfide bond" evidence="15">
    <location>
        <begin position="234"/>
        <end position="249"/>
    </location>
</feature>
<protein>
    <recommendedName>
        <fullName evidence="17">Fibronectin type-III domain-containing protein</fullName>
    </recommendedName>
</protein>
<accession>A0A672I2G2</accession>
<dbReference type="Ensembl" id="ENSSFAT00005036580.1">
    <property type="protein sequence ID" value="ENSSFAP00005035250.1"/>
    <property type="gene ID" value="ENSSFAG00005012740.1"/>
</dbReference>
<reference evidence="18" key="2">
    <citation type="submission" date="2025-08" db="UniProtKB">
        <authorList>
            <consortium name="Ensembl"/>
        </authorList>
    </citation>
    <scope>IDENTIFICATION</scope>
</reference>
<evidence type="ECO:0000256" key="9">
    <source>
        <dbReference type="ARBA" id="ARBA00022737"/>
    </source>
</evidence>
<dbReference type="PANTHER" id="PTHR22722">
    <property type="entry name" value="LOW-DENSITY LIPOPROTEIN RECEPTOR-RELATED PROTEIN 2-RELATED"/>
    <property type="match status" value="1"/>
</dbReference>
<evidence type="ECO:0000256" key="4">
    <source>
        <dbReference type="ARBA" id="ARBA00022475"/>
    </source>
</evidence>
<dbReference type="Pfam" id="PF00057">
    <property type="entry name" value="Ldl_recept_a"/>
    <property type="match status" value="8"/>
</dbReference>
<dbReference type="InterPro" id="IPR023415">
    <property type="entry name" value="LDLR_class-A_CS"/>
</dbReference>
<dbReference type="SMART" id="SM00060">
    <property type="entry name" value="FN3"/>
    <property type="match status" value="6"/>
</dbReference>
<dbReference type="PROSITE" id="PS01209">
    <property type="entry name" value="LDLRA_1"/>
    <property type="match status" value="7"/>
</dbReference>
<dbReference type="InterPro" id="IPR051221">
    <property type="entry name" value="LDLR-related"/>
</dbReference>
<keyword evidence="7" id="KW-0254">Endocytosis</keyword>
<feature type="transmembrane region" description="Helical" evidence="16">
    <location>
        <begin position="976"/>
        <end position="1000"/>
    </location>
</feature>
<evidence type="ECO:0000256" key="16">
    <source>
        <dbReference type="SAM" id="Phobius"/>
    </source>
</evidence>
<keyword evidence="12 15" id="KW-1015">Disulfide bond</keyword>
<name>A0A672I2G2_SALFA</name>
<organism evidence="18 19">
    <name type="scientific">Salarias fasciatus</name>
    <name type="common">Jewelled blenny</name>
    <name type="synonym">Blennius fasciatus</name>
    <dbReference type="NCBI Taxonomy" id="181472"/>
    <lineage>
        <taxon>Eukaryota</taxon>
        <taxon>Metazoa</taxon>
        <taxon>Chordata</taxon>
        <taxon>Craniata</taxon>
        <taxon>Vertebrata</taxon>
        <taxon>Euteleostomi</taxon>
        <taxon>Actinopterygii</taxon>
        <taxon>Neopterygii</taxon>
        <taxon>Teleostei</taxon>
        <taxon>Neoteleostei</taxon>
        <taxon>Acanthomorphata</taxon>
        <taxon>Ovalentaria</taxon>
        <taxon>Blenniimorphae</taxon>
        <taxon>Blenniiformes</taxon>
        <taxon>Blennioidei</taxon>
        <taxon>Blenniidae</taxon>
        <taxon>Salariinae</taxon>
        <taxon>Salarias</taxon>
    </lineage>
</organism>
<dbReference type="GO" id="GO:0016324">
    <property type="term" value="C:apical plasma membrane"/>
    <property type="evidence" value="ECO:0007669"/>
    <property type="project" value="TreeGrafter"/>
</dbReference>
<reference evidence="18" key="3">
    <citation type="submission" date="2025-09" db="UniProtKB">
        <authorList>
            <consortium name="Ensembl"/>
        </authorList>
    </citation>
    <scope>IDENTIFICATION</scope>
</reference>
<dbReference type="CDD" id="cd00112">
    <property type="entry name" value="LDLa"/>
    <property type="match status" value="8"/>
</dbReference>
<dbReference type="AlphaFoldDB" id="A0A672I2G2"/>
<dbReference type="Pfam" id="PF00041">
    <property type="entry name" value="fn3"/>
    <property type="match status" value="3"/>
</dbReference>
<dbReference type="FunFam" id="4.10.400.10:FF:000060">
    <property type="entry name" value="Sortilin related receptor 1"/>
    <property type="match status" value="1"/>
</dbReference>
<feature type="disulfide bond" evidence="15">
    <location>
        <begin position="285"/>
        <end position="300"/>
    </location>
</feature>
<keyword evidence="10 16" id="KW-1133">Transmembrane helix</keyword>
<feature type="disulfide bond" evidence="15">
    <location>
        <begin position="4"/>
        <end position="16"/>
    </location>
</feature>
<feature type="disulfide bond" evidence="15">
    <location>
        <begin position="222"/>
        <end position="240"/>
    </location>
</feature>
<feature type="disulfide bond" evidence="15">
    <location>
        <begin position="273"/>
        <end position="291"/>
    </location>
</feature>
<keyword evidence="5" id="KW-0964">Secreted</keyword>
<dbReference type="FunFam" id="4.10.400.10:FF:000027">
    <property type="entry name" value="Sortilin related receptor 1"/>
    <property type="match status" value="1"/>
</dbReference>
<keyword evidence="4" id="KW-1003">Cell membrane</keyword>
<dbReference type="GO" id="GO:0005576">
    <property type="term" value="C:extracellular region"/>
    <property type="evidence" value="ECO:0007669"/>
    <property type="project" value="UniProtKB-SubCell"/>
</dbReference>
<evidence type="ECO:0000256" key="11">
    <source>
        <dbReference type="ARBA" id="ARBA00023136"/>
    </source>
</evidence>
<dbReference type="InterPro" id="IPR057841">
    <property type="entry name" value="FN3_SORL1"/>
</dbReference>
<feature type="disulfide bond" evidence="15">
    <location>
        <begin position="52"/>
        <end position="70"/>
    </location>
</feature>
<reference evidence="18" key="1">
    <citation type="submission" date="2019-06" db="EMBL/GenBank/DDBJ databases">
        <authorList>
            <consortium name="Wellcome Sanger Institute Data Sharing"/>
        </authorList>
    </citation>
    <scope>NUCLEOTIDE SEQUENCE [LARGE SCALE GENOMIC DNA]</scope>
</reference>
<feature type="disulfide bond" evidence="15">
    <location>
        <begin position="266"/>
        <end position="278"/>
    </location>
</feature>
<gene>
    <name evidence="18" type="primary">sorl1</name>
</gene>
<evidence type="ECO:0000256" key="15">
    <source>
        <dbReference type="PROSITE-ProRule" id="PRU00124"/>
    </source>
</evidence>
<dbReference type="CDD" id="cd00063">
    <property type="entry name" value="FN3"/>
    <property type="match status" value="4"/>
</dbReference>
<dbReference type="PROSITE" id="PS50853">
    <property type="entry name" value="FN3"/>
    <property type="match status" value="4"/>
</dbReference>
<feature type="disulfide bond" evidence="15">
    <location>
        <begin position="375"/>
        <end position="390"/>
    </location>
</feature>
<dbReference type="Gene3D" id="4.10.400.10">
    <property type="entry name" value="Low-density Lipoprotein Receptor"/>
    <property type="match status" value="8"/>
</dbReference>
<dbReference type="SMART" id="SM00192">
    <property type="entry name" value="LDLa"/>
    <property type="match status" value="9"/>
</dbReference>
<keyword evidence="19" id="KW-1185">Reference proteome</keyword>
<evidence type="ECO:0000256" key="13">
    <source>
        <dbReference type="ARBA" id="ARBA00023170"/>
    </source>
</evidence>
<dbReference type="Proteomes" id="UP000472267">
    <property type="component" value="Chromosome 14"/>
</dbReference>
<feature type="disulfide bond" evidence="15">
    <location>
        <begin position="103"/>
        <end position="118"/>
    </location>
</feature>
<dbReference type="InterPro" id="IPR013783">
    <property type="entry name" value="Ig-like_fold"/>
</dbReference>
<evidence type="ECO:0000256" key="6">
    <source>
        <dbReference type="ARBA" id="ARBA00022536"/>
    </source>
</evidence>
<evidence type="ECO:0000256" key="8">
    <source>
        <dbReference type="ARBA" id="ARBA00022692"/>
    </source>
</evidence>